<organism evidence="2 3">
    <name type="scientific">Diaphorina citri</name>
    <name type="common">Asian citrus psyllid</name>
    <dbReference type="NCBI Taxonomy" id="121845"/>
    <lineage>
        <taxon>Eukaryota</taxon>
        <taxon>Metazoa</taxon>
        <taxon>Ecdysozoa</taxon>
        <taxon>Arthropoda</taxon>
        <taxon>Hexapoda</taxon>
        <taxon>Insecta</taxon>
        <taxon>Pterygota</taxon>
        <taxon>Neoptera</taxon>
        <taxon>Paraneoptera</taxon>
        <taxon>Hemiptera</taxon>
        <taxon>Sternorrhyncha</taxon>
        <taxon>Psylloidea</taxon>
        <taxon>Psyllidae</taxon>
        <taxon>Diaphorininae</taxon>
        <taxon>Diaphorina</taxon>
    </lineage>
</organism>
<dbReference type="GO" id="GO:0031267">
    <property type="term" value="F:small GTPase binding"/>
    <property type="evidence" value="ECO:0007669"/>
    <property type="project" value="InterPro"/>
</dbReference>
<dbReference type="SUPFAM" id="SSF48371">
    <property type="entry name" value="ARM repeat"/>
    <property type="match status" value="1"/>
</dbReference>
<dbReference type="GO" id="GO:0003779">
    <property type="term" value="F:actin binding"/>
    <property type="evidence" value="ECO:0007669"/>
    <property type="project" value="InterPro"/>
</dbReference>
<accession>A0A1S3DAK0</accession>
<evidence type="ECO:0000313" key="2">
    <source>
        <dbReference type="Proteomes" id="UP000079169"/>
    </source>
</evidence>
<dbReference type="GO" id="GO:0030036">
    <property type="term" value="P:actin cytoskeleton organization"/>
    <property type="evidence" value="ECO:0007669"/>
    <property type="project" value="InterPro"/>
</dbReference>
<feature type="domain" description="Formin GTPase-binding" evidence="1">
    <location>
        <begin position="15"/>
        <end position="88"/>
    </location>
</feature>
<name>A0A1S3DAK0_DIACI</name>
<proteinExistence type="predicted"/>
<reference evidence="3" key="1">
    <citation type="submission" date="2025-08" db="UniProtKB">
        <authorList>
            <consortium name="RefSeq"/>
        </authorList>
    </citation>
    <scope>IDENTIFICATION</scope>
</reference>
<sequence length="92" mass="11052">MDLQDILEEQENMLEKLNPEQLNQKFEDMLNDMNLSDEKKEPLRRQPLANKKKMLLMHYKGTVTSYENKSKFDKPIEYIQYLSQPELSVNKM</sequence>
<evidence type="ECO:0000313" key="3">
    <source>
        <dbReference type="RefSeq" id="XP_008476969.3"/>
    </source>
</evidence>
<dbReference type="RefSeq" id="XP_008476969.3">
    <property type="nucleotide sequence ID" value="XM_008478747.3"/>
</dbReference>
<dbReference type="AlphaFoldDB" id="A0A1S3DAK0"/>
<dbReference type="Pfam" id="PF06371">
    <property type="entry name" value="Drf_GBD"/>
    <property type="match status" value="1"/>
</dbReference>
<gene>
    <name evidence="3" type="primary">LOC103513894</name>
</gene>
<dbReference type="KEGG" id="dci:103513894"/>
<feature type="non-terminal residue" evidence="3">
    <location>
        <position position="92"/>
    </location>
</feature>
<dbReference type="Gene3D" id="1.10.20.40">
    <property type="entry name" value="Formin, diaphanous GTPase-binding domain"/>
    <property type="match status" value="1"/>
</dbReference>
<dbReference type="InterPro" id="IPR044933">
    <property type="entry name" value="DIA_GBD_sf"/>
</dbReference>
<dbReference type="PaxDb" id="121845-A0A1S3DAK0"/>
<keyword evidence="2" id="KW-1185">Reference proteome</keyword>
<evidence type="ECO:0000259" key="1">
    <source>
        <dbReference type="Pfam" id="PF06371"/>
    </source>
</evidence>
<dbReference type="GeneID" id="103513894"/>
<dbReference type="STRING" id="121845.A0A1S3DAK0"/>
<dbReference type="Proteomes" id="UP000079169">
    <property type="component" value="Unplaced"/>
</dbReference>
<protein>
    <submittedName>
        <fullName evidence="3">Protein diaphanous-like</fullName>
    </submittedName>
</protein>
<dbReference type="InterPro" id="IPR010473">
    <property type="entry name" value="GTPase-bd"/>
</dbReference>
<dbReference type="InterPro" id="IPR016024">
    <property type="entry name" value="ARM-type_fold"/>
</dbReference>